<keyword evidence="1" id="KW-0472">Membrane</keyword>
<protein>
    <recommendedName>
        <fullName evidence="4">Extracellular solute-binding protein</fullName>
    </recommendedName>
</protein>
<evidence type="ECO:0000313" key="2">
    <source>
        <dbReference type="EMBL" id="AKK11019.1"/>
    </source>
</evidence>
<dbReference type="RefSeq" id="WP_047259502.1">
    <property type="nucleotide sequence ID" value="NZ_CP011546.1"/>
</dbReference>
<dbReference type="STRING" id="1072256.CUTER_05090"/>
<dbReference type="Proteomes" id="UP000035548">
    <property type="component" value="Chromosome"/>
</dbReference>
<reference evidence="2 3" key="1">
    <citation type="journal article" date="2015" name="Genome Announc.">
        <title>Virulence Factor Genes Detected in the Complete Genome Sequence of Corynebacterium uterequi DSM 45634, Isolated from the Uterus of a Maiden Mare.</title>
        <authorList>
            <person name="Ruckert C."/>
            <person name="Kriete M."/>
            <person name="Jaenicke S."/>
            <person name="Winkler A."/>
            <person name="Tauch A."/>
        </authorList>
    </citation>
    <scope>NUCLEOTIDE SEQUENCE [LARGE SCALE GENOMIC DNA]</scope>
    <source>
        <strain evidence="2 3">DSM 45634</strain>
    </source>
</reference>
<name>A0A0G3HCI2_9CORY</name>
<reference evidence="3" key="2">
    <citation type="submission" date="2015-05" db="EMBL/GenBank/DDBJ databases">
        <title>Complete genome sequence of Corynebacterium uterequi DSM 45634, isolated from the uterus of a maiden mare.</title>
        <authorList>
            <person name="Ruckert C."/>
            <person name="Albersmeier A."/>
            <person name="Winkler A."/>
            <person name="Tauch A."/>
        </authorList>
    </citation>
    <scope>NUCLEOTIDE SEQUENCE [LARGE SCALE GENOMIC DNA]</scope>
    <source>
        <strain evidence="3">DSM 45634</strain>
    </source>
</reference>
<dbReference type="PATRIC" id="fig|1072256.5.peg.1008"/>
<dbReference type="EMBL" id="CP011546">
    <property type="protein sequence ID" value="AKK11019.1"/>
    <property type="molecule type" value="Genomic_DNA"/>
</dbReference>
<feature type="transmembrane region" description="Helical" evidence="1">
    <location>
        <begin position="12"/>
        <end position="32"/>
    </location>
</feature>
<organism evidence="2 3">
    <name type="scientific">Corynebacterium uterequi</name>
    <dbReference type="NCBI Taxonomy" id="1072256"/>
    <lineage>
        <taxon>Bacteria</taxon>
        <taxon>Bacillati</taxon>
        <taxon>Actinomycetota</taxon>
        <taxon>Actinomycetes</taxon>
        <taxon>Mycobacteriales</taxon>
        <taxon>Corynebacteriaceae</taxon>
        <taxon>Corynebacterium</taxon>
    </lineage>
</organism>
<keyword evidence="3" id="KW-1185">Reference proteome</keyword>
<accession>A0A0G3HCI2</accession>
<keyword evidence="1" id="KW-0812">Transmembrane</keyword>
<dbReference type="AlphaFoldDB" id="A0A0G3HCI2"/>
<proteinExistence type="predicted"/>
<keyword evidence="1" id="KW-1133">Transmembrane helix</keyword>
<dbReference type="OrthoDB" id="5418945at2"/>
<gene>
    <name evidence="2" type="ORF">CUTER_05090</name>
</gene>
<evidence type="ECO:0008006" key="4">
    <source>
        <dbReference type="Google" id="ProtNLM"/>
    </source>
</evidence>
<evidence type="ECO:0000313" key="3">
    <source>
        <dbReference type="Proteomes" id="UP000035548"/>
    </source>
</evidence>
<dbReference type="KEGG" id="cut:CUTER_05090"/>
<sequence length="384" mass="41325">MNSQQREGRGSCVSILIGVILIAVAVAAIVFGTGQRFLPFSKHSSPLGDDDVVQGIIGSEKAPFFDDPRVVDALADEGLRVEFTTAGSRSMAEKDLANYDFAFPSSSPTADRISEAMPDNLGSVTPFYSPMAVATFEPILQALQGAGAARREGEHWYIDVAAFMELNAARTRWRDVAPDYPNPRIVQIASTDVRSSNSAAMYLAIVSWVANGGAVPGSGEVLATVDRVRPLFVEQGYTERSSAGPFGDYLSQGIGSKPMVMVYEAQFLGEAMSKDSRIREDMVLAYPDPTVHSNHTLVALTESGRRLADVLNDDPELQQLAAEHGFRPHDPALFAEVLGKKGVEPPPEFLPAVDPPAFATLEKLIEGVGMHYATAAPPEEGEQQ</sequence>
<evidence type="ECO:0000256" key="1">
    <source>
        <dbReference type="SAM" id="Phobius"/>
    </source>
</evidence>